<evidence type="ECO:0000313" key="3">
    <source>
        <dbReference type="Proteomes" id="UP001302321"/>
    </source>
</evidence>
<reference evidence="2" key="1">
    <citation type="journal article" date="2023" name="Mol. Phylogenet. Evol.">
        <title>Genome-scale phylogeny and comparative genomics of the fungal order Sordariales.</title>
        <authorList>
            <person name="Hensen N."/>
            <person name="Bonometti L."/>
            <person name="Westerberg I."/>
            <person name="Brannstrom I.O."/>
            <person name="Guillou S."/>
            <person name="Cros-Aarteil S."/>
            <person name="Calhoun S."/>
            <person name="Haridas S."/>
            <person name="Kuo A."/>
            <person name="Mondo S."/>
            <person name="Pangilinan J."/>
            <person name="Riley R."/>
            <person name="LaButti K."/>
            <person name="Andreopoulos B."/>
            <person name="Lipzen A."/>
            <person name="Chen C."/>
            <person name="Yan M."/>
            <person name="Daum C."/>
            <person name="Ng V."/>
            <person name="Clum A."/>
            <person name="Steindorff A."/>
            <person name="Ohm R.A."/>
            <person name="Martin F."/>
            <person name="Silar P."/>
            <person name="Natvig D.O."/>
            <person name="Lalanne C."/>
            <person name="Gautier V."/>
            <person name="Ament-Velasquez S.L."/>
            <person name="Kruys A."/>
            <person name="Hutchinson M.I."/>
            <person name="Powell A.J."/>
            <person name="Barry K."/>
            <person name="Miller A.N."/>
            <person name="Grigoriev I.V."/>
            <person name="Debuchy R."/>
            <person name="Gladieux P."/>
            <person name="Hiltunen Thoren M."/>
            <person name="Johannesson H."/>
        </authorList>
    </citation>
    <scope>NUCLEOTIDE SEQUENCE</scope>
    <source>
        <strain evidence="2">CBS 892.96</strain>
    </source>
</reference>
<keyword evidence="1" id="KW-0472">Membrane</keyword>
<feature type="transmembrane region" description="Helical" evidence="1">
    <location>
        <begin position="25"/>
        <end position="47"/>
    </location>
</feature>
<evidence type="ECO:0000256" key="1">
    <source>
        <dbReference type="SAM" id="Phobius"/>
    </source>
</evidence>
<comment type="caution">
    <text evidence="2">The sequence shown here is derived from an EMBL/GenBank/DDBJ whole genome shotgun (WGS) entry which is preliminary data.</text>
</comment>
<name>A0AAN6W816_9PEZI</name>
<dbReference type="AlphaFoldDB" id="A0AAN6W816"/>
<accession>A0AAN6W816</accession>
<dbReference type="Proteomes" id="UP001302321">
    <property type="component" value="Unassembled WGS sequence"/>
</dbReference>
<evidence type="ECO:0000313" key="2">
    <source>
        <dbReference type="EMBL" id="KAK4176906.1"/>
    </source>
</evidence>
<reference evidence="2" key="2">
    <citation type="submission" date="2023-05" db="EMBL/GenBank/DDBJ databases">
        <authorList>
            <consortium name="Lawrence Berkeley National Laboratory"/>
            <person name="Steindorff A."/>
            <person name="Hensen N."/>
            <person name="Bonometti L."/>
            <person name="Westerberg I."/>
            <person name="Brannstrom I.O."/>
            <person name="Guillou S."/>
            <person name="Cros-Aarteil S."/>
            <person name="Calhoun S."/>
            <person name="Haridas S."/>
            <person name="Kuo A."/>
            <person name="Mondo S."/>
            <person name="Pangilinan J."/>
            <person name="Riley R."/>
            <person name="Labutti K."/>
            <person name="Andreopoulos B."/>
            <person name="Lipzen A."/>
            <person name="Chen C."/>
            <person name="Yanf M."/>
            <person name="Daum C."/>
            <person name="Ng V."/>
            <person name="Clum A."/>
            <person name="Ohm R."/>
            <person name="Martin F."/>
            <person name="Silar P."/>
            <person name="Natvig D."/>
            <person name="Lalanne C."/>
            <person name="Gautier V."/>
            <person name="Ament-Velasquez S.L."/>
            <person name="Kruys A."/>
            <person name="Hutchinson M.I."/>
            <person name="Powell A.J."/>
            <person name="Barry K."/>
            <person name="Miller A.N."/>
            <person name="Grigoriev I.V."/>
            <person name="Debuchy R."/>
            <person name="Gladieux P."/>
            <person name="Thoren M.H."/>
            <person name="Johannesson H."/>
        </authorList>
    </citation>
    <scope>NUCLEOTIDE SEQUENCE</scope>
    <source>
        <strain evidence="2">CBS 892.96</strain>
    </source>
</reference>
<sequence>MMVCSRAWNSVCMQVYICGLRNQPVISYFISLRFVCVVLPITHRLFFVCRQRYRGYRGTYCSWASSVVVDVGVASCVHGLLLPSRLANISPLCPPPSPETSRFVPNLAEEGV</sequence>
<dbReference type="EMBL" id="MU866181">
    <property type="protein sequence ID" value="KAK4176906.1"/>
    <property type="molecule type" value="Genomic_DNA"/>
</dbReference>
<keyword evidence="1" id="KW-0812">Transmembrane</keyword>
<keyword evidence="3" id="KW-1185">Reference proteome</keyword>
<gene>
    <name evidence="2" type="ORF">QBC36DRAFT_142104</name>
</gene>
<protein>
    <submittedName>
        <fullName evidence="2">Uncharacterized protein</fullName>
    </submittedName>
</protein>
<keyword evidence="1" id="KW-1133">Transmembrane helix</keyword>
<organism evidence="2 3">
    <name type="scientific">Triangularia setosa</name>
    <dbReference type="NCBI Taxonomy" id="2587417"/>
    <lineage>
        <taxon>Eukaryota</taxon>
        <taxon>Fungi</taxon>
        <taxon>Dikarya</taxon>
        <taxon>Ascomycota</taxon>
        <taxon>Pezizomycotina</taxon>
        <taxon>Sordariomycetes</taxon>
        <taxon>Sordariomycetidae</taxon>
        <taxon>Sordariales</taxon>
        <taxon>Podosporaceae</taxon>
        <taxon>Triangularia</taxon>
    </lineage>
</organism>
<proteinExistence type="predicted"/>